<feature type="compositionally biased region" description="Polar residues" evidence="4">
    <location>
        <begin position="121"/>
        <end position="138"/>
    </location>
</feature>
<dbReference type="OrthoDB" id="185373at2759"/>
<dbReference type="InterPro" id="IPR011990">
    <property type="entry name" value="TPR-like_helical_dom_sf"/>
</dbReference>
<keyword evidence="6" id="KW-1185">Reference proteome</keyword>
<feature type="region of interest" description="Disordered" evidence="4">
    <location>
        <begin position="112"/>
        <end position="138"/>
    </location>
</feature>
<evidence type="ECO:0000256" key="3">
    <source>
        <dbReference type="PROSITE-ProRule" id="PRU00708"/>
    </source>
</evidence>
<gene>
    <name evidence="5" type="ORF">Bca52824_084357</name>
</gene>
<proteinExistence type="inferred from homology"/>
<keyword evidence="2" id="KW-0677">Repeat</keyword>
<feature type="repeat" description="PPR" evidence="3">
    <location>
        <begin position="54"/>
        <end position="88"/>
    </location>
</feature>
<accession>A0A8X7TUP6</accession>
<dbReference type="PANTHER" id="PTHR47941">
    <property type="entry name" value="PENTATRICOPEPTIDE REPEAT-CONTAINING PROTEIN 3, MITOCHONDRIAL"/>
    <property type="match status" value="1"/>
</dbReference>
<evidence type="ECO:0000256" key="2">
    <source>
        <dbReference type="ARBA" id="ARBA00022737"/>
    </source>
</evidence>
<dbReference type="PROSITE" id="PS51375">
    <property type="entry name" value="PPR"/>
    <property type="match status" value="2"/>
</dbReference>
<dbReference type="InterPro" id="IPR002885">
    <property type="entry name" value="PPR_rpt"/>
</dbReference>
<comment type="caution">
    <text evidence="5">The sequence shown here is derived from an EMBL/GenBank/DDBJ whole genome shotgun (WGS) entry which is preliminary data.</text>
</comment>
<dbReference type="Proteomes" id="UP000886595">
    <property type="component" value="Unassembled WGS sequence"/>
</dbReference>
<dbReference type="Pfam" id="PF13041">
    <property type="entry name" value="PPR_2"/>
    <property type="match status" value="2"/>
</dbReference>
<dbReference type="EMBL" id="JAAMPC010000016">
    <property type="protein sequence ID" value="KAG2254221.1"/>
    <property type="molecule type" value="Genomic_DNA"/>
</dbReference>
<comment type="similarity">
    <text evidence="1">Belongs to the PPR family. P subfamily.</text>
</comment>
<evidence type="ECO:0000313" key="5">
    <source>
        <dbReference type="EMBL" id="KAG2254221.1"/>
    </source>
</evidence>
<evidence type="ECO:0000313" key="6">
    <source>
        <dbReference type="Proteomes" id="UP000886595"/>
    </source>
</evidence>
<reference evidence="5 6" key="1">
    <citation type="submission" date="2020-02" db="EMBL/GenBank/DDBJ databases">
        <authorList>
            <person name="Ma Q."/>
            <person name="Huang Y."/>
            <person name="Song X."/>
            <person name="Pei D."/>
        </authorList>
    </citation>
    <scope>NUCLEOTIDE SEQUENCE [LARGE SCALE GENOMIC DNA]</scope>
    <source>
        <strain evidence="5">Sxm20200214</strain>
        <tissue evidence="5">Leaf</tissue>
    </source>
</reference>
<feature type="repeat" description="PPR" evidence="3">
    <location>
        <begin position="19"/>
        <end position="53"/>
    </location>
</feature>
<dbReference type="AlphaFoldDB" id="A0A8X7TUP6"/>
<evidence type="ECO:0000256" key="1">
    <source>
        <dbReference type="ARBA" id="ARBA00007626"/>
    </source>
</evidence>
<dbReference type="Gene3D" id="1.25.40.10">
    <property type="entry name" value="Tetratricopeptide repeat domain"/>
    <property type="match status" value="1"/>
</dbReference>
<dbReference type="NCBIfam" id="TIGR00756">
    <property type="entry name" value="PPR"/>
    <property type="match status" value="2"/>
</dbReference>
<organism evidence="5 6">
    <name type="scientific">Brassica carinata</name>
    <name type="common">Ethiopian mustard</name>
    <name type="synonym">Abyssinian cabbage</name>
    <dbReference type="NCBI Taxonomy" id="52824"/>
    <lineage>
        <taxon>Eukaryota</taxon>
        <taxon>Viridiplantae</taxon>
        <taxon>Streptophyta</taxon>
        <taxon>Embryophyta</taxon>
        <taxon>Tracheophyta</taxon>
        <taxon>Spermatophyta</taxon>
        <taxon>Magnoliopsida</taxon>
        <taxon>eudicotyledons</taxon>
        <taxon>Gunneridae</taxon>
        <taxon>Pentapetalae</taxon>
        <taxon>rosids</taxon>
        <taxon>malvids</taxon>
        <taxon>Brassicales</taxon>
        <taxon>Brassicaceae</taxon>
        <taxon>Brassiceae</taxon>
        <taxon>Brassica</taxon>
    </lineage>
</organism>
<name>A0A8X7TUP6_BRACI</name>
<sequence>MEKALEMLDVMLDSGVDPDVYTYNSLLNGLCKTSEYEDVIETYKTMVEKGCAPNLFTFNILLESLCRYRKLDEALGLLEEMERKSVNPDAVTFGTLIDGFCKTETWMEHTSYSEDGRETRSQAQRQHITSSSVLSLRS</sequence>
<evidence type="ECO:0008006" key="7">
    <source>
        <dbReference type="Google" id="ProtNLM"/>
    </source>
</evidence>
<evidence type="ECO:0000256" key="4">
    <source>
        <dbReference type="SAM" id="MobiDB-lite"/>
    </source>
</evidence>
<protein>
    <recommendedName>
        <fullName evidence="7">Pentatricopeptide repeat-containing protein</fullName>
    </recommendedName>
</protein>